<dbReference type="STRING" id="208435.SAG1971"/>
<sequence length="41" mass="4686">MRIPSYFSFHFSSLTSKEEYHSLSSSTISITIPPLSSNQYD</sequence>
<protein>
    <submittedName>
        <fullName evidence="1">Uncharacterized protein</fullName>
    </submittedName>
</protein>
<evidence type="ECO:0000313" key="1">
    <source>
        <dbReference type="EMBL" id="AAN00831.1"/>
    </source>
</evidence>
<gene>
    <name evidence="1" type="ordered locus">SAG1971</name>
</gene>
<reference evidence="1 2" key="1">
    <citation type="journal article" date="2002" name="Proc. Natl. Acad. Sci. U.S.A.">
        <title>Complete genome sequence and comparative genomic analysis of an emerging human pathogen, serotype V Streptococcus agalactiae.</title>
        <authorList>
            <person name="Tettelin H."/>
            <person name="Masignani V."/>
            <person name="Cieslewicz M.J."/>
            <person name="Eisen J.A."/>
            <person name="Peterson S."/>
            <person name="Wessels M.R."/>
            <person name="Paulsen I.T."/>
            <person name="Nelson K.E."/>
            <person name="Margarit I."/>
            <person name="Read T.D."/>
            <person name="Madoff L.C."/>
            <person name="Wolf A.M."/>
            <person name="Beanan M.J."/>
            <person name="Brinkac L.M."/>
            <person name="Daugherty S.C."/>
            <person name="DeBoy R.T."/>
            <person name="Durkin S."/>
            <person name="Kolonay J.F."/>
            <person name="Umayam L.A."/>
            <person name="Madupu R."/>
            <person name="Lewis M.R."/>
            <person name="Radune D."/>
            <person name="Fedorova N.B."/>
            <person name="Scanlan D."/>
            <person name="Khouri H."/>
            <person name="Mulligan S."/>
            <person name="Carty H.A."/>
            <person name="Cline R.T."/>
            <person name="Gill J."/>
            <person name="Scarselli M."/>
            <person name="Mora M."/>
            <person name="Iacobini E.T."/>
            <person name="Brettoni C."/>
            <person name="Galli G."/>
            <person name="Mariani M."/>
            <person name="Vegni F."/>
            <person name="Maione D."/>
            <person name="Rinaudo D."/>
            <person name="Rappuoli R."/>
            <person name="Telford J.L."/>
            <person name="Kasper D.L."/>
            <person name="Grandi G."/>
            <person name="Fraser C.M."/>
        </authorList>
    </citation>
    <scope>NUCLEOTIDE SEQUENCE [LARGE SCALE GENOMIC DNA]</scope>
    <source>
        <strain evidence="2">ATCC BAA-611 / 2603 V/R</strain>
    </source>
</reference>
<dbReference type="HOGENOM" id="CLU_3277017_0_0_9"/>
<keyword evidence="2" id="KW-1185">Reference proteome</keyword>
<dbReference type="AlphaFoldDB" id="Q8DX83"/>
<proteinExistence type="predicted"/>
<name>Q8DX83_STRA5</name>
<organism evidence="1 2">
    <name type="scientific">Streptococcus agalactiae serotype V (strain ATCC BAA-611 / 2603 V/R)</name>
    <dbReference type="NCBI Taxonomy" id="208435"/>
    <lineage>
        <taxon>Bacteria</taxon>
        <taxon>Bacillati</taxon>
        <taxon>Bacillota</taxon>
        <taxon>Bacilli</taxon>
        <taxon>Lactobacillales</taxon>
        <taxon>Streptococcaceae</taxon>
        <taxon>Streptococcus</taxon>
    </lineage>
</organism>
<accession>Q8DX83</accession>
<dbReference type="EMBL" id="AE009948">
    <property type="protein sequence ID" value="AAN00831.1"/>
    <property type="molecule type" value="Genomic_DNA"/>
</dbReference>
<dbReference type="Proteomes" id="UP000000821">
    <property type="component" value="Chromosome"/>
</dbReference>
<evidence type="ECO:0000313" key="2">
    <source>
        <dbReference type="Proteomes" id="UP000000821"/>
    </source>
</evidence>
<dbReference type="KEGG" id="sag:SAG1971"/>